<evidence type="ECO:0000313" key="2">
    <source>
        <dbReference type="Proteomes" id="UP000789706"/>
    </source>
</evidence>
<organism evidence="1 2">
    <name type="scientific">Diversispora eburnea</name>
    <dbReference type="NCBI Taxonomy" id="1213867"/>
    <lineage>
        <taxon>Eukaryota</taxon>
        <taxon>Fungi</taxon>
        <taxon>Fungi incertae sedis</taxon>
        <taxon>Mucoromycota</taxon>
        <taxon>Glomeromycotina</taxon>
        <taxon>Glomeromycetes</taxon>
        <taxon>Diversisporales</taxon>
        <taxon>Diversisporaceae</taxon>
        <taxon>Diversispora</taxon>
    </lineage>
</organism>
<dbReference type="OrthoDB" id="2434948at2759"/>
<dbReference type="Proteomes" id="UP000789706">
    <property type="component" value="Unassembled WGS sequence"/>
</dbReference>
<sequence>MHIETLIEEKIPVKALINIFLKFNIIRSNYRICPSCCSAECLYEDIIESNIQFGIGLRVVVDGINISLIDEVSRSIDNSKSYKTSFSKNILFDFFSSKTETDSSKSKPDLTQKKIMSLIKKSLSDIQNNKQ</sequence>
<name>A0A9N8ZEC1_9GLOM</name>
<comment type="caution">
    <text evidence="1">The sequence shown here is derived from an EMBL/GenBank/DDBJ whole genome shotgun (WGS) entry which is preliminary data.</text>
</comment>
<protein>
    <submittedName>
        <fullName evidence="1">3381_t:CDS:1</fullName>
    </submittedName>
</protein>
<gene>
    <name evidence="1" type="ORF">DEBURN_LOCUS4208</name>
</gene>
<keyword evidence="2" id="KW-1185">Reference proteome</keyword>
<accession>A0A9N8ZEC1</accession>
<proteinExistence type="predicted"/>
<evidence type="ECO:0000313" key="1">
    <source>
        <dbReference type="EMBL" id="CAG8491595.1"/>
    </source>
</evidence>
<dbReference type="EMBL" id="CAJVPK010000304">
    <property type="protein sequence ID" value="CAG8491595.1"/>
    <property type="molecule type" value="Genomic_DNA"/>
</dbReference>
<dbReference type="AlphaFoldDB" id="A0A9N8ZEC1"/>
<reference evidence="1" key="1">
    <citation type="submission" date="2021-06" db="EMBL/GenBank/DDBJ databases">
        <authorList>
            <person name="Kallberg Y."/>
            <person name="Tangrot J."/>
            <person name="Rosling A."/>
        </authorList>
    </citation>
    <scope>NUCLEOTIDE SEQUENCE</scope>
    <source>
        <strain evidence="1">AZ414A</strain>
    </source>
</reference>